<evidence type="ECO:0000256" key="10">
    <source>
        <dbReference type="RuleBase" id="RU910715"/>
    </source>
</evidence>
<evidence type="ECO:0000256" key="7">
    <source>
        <dbReference type="ARBA" id="ARBA00022737"/>
    </source>
</evidence>
<evidence type="ECO:0000256" key="5">
    <source>
        <dbReference type="ARBA" id="ARBA00022597"/>
    </source>
</evidence>
<keyword evidence="6 10" id="KW-0812">Transmembrane</keyword>
<comment type="similarity">
    <text evidence="2 10">Belongs to the SWEET sugar transporter family.</text>
</comment>
<accession>A0A0E0F811</accession>
<dbReference type="eggNOG" id="KOG1623">
    <property type="taxonomic scope" value="Eukaryota"/>
</dbReference>
<keyword evidence="9 10" id="KW-0472">Membrane</keyword>
<sequence>MGPISHSHKNKCGPTDMWGPHVSPFFFLPPLSLSLPFFPFGPRAGWQQERAAAGGEARAAAMGGRAARSSGGGRRRRGSCARRESEWRRKRTPTLDTAQPEAALGGESERRRQVTTFKRILKAKSTERFHGLPYLFSLLNCLICMWYGLPGWVADGRLLVAAVNGTGAVFHLAYICLFIFYADSRKTRWKQQRTTAKTAAALPHVDPVEEACINYGGSPPPRGSSGGNHPPRESGGDGGRRHVLTVVAVGPSVALLLRW</sequence>
<evidence type="ECO:0000256" key="1">
    <source>
        <dbReference type="ARBA" id="ARBA00004651"/>
    </source>
</evidence>
<dbReference type="Gramene" id="OMERI11G17370.1">
    <property type="protein sequence ID" value="OMERI11G17370.1"/>
    <property type="gene ID" value="OMERI11G17370"/>
</dbReference>
<dbReference type="STRING" id="40149.A0A0E0F811"/>
<evidence type="ECO:0000256" key="6">
    <source>
        <dbReference type="ARBA" id="ARBA00022692"/>
    </source>
</evidence>
<evidence type="ECO:0000256" key="9">
    <source>
        <dbReference type="ARBA" id="ARBA00023136"/>
    </source>
</evidence>
<dbReference type="GO" id="GO:0005886">
    <property type="term" value="C:plasma membrane"/>
    <property type="evidence" value="ECO:0007669"/>
    <property type="project" value="UniProtKB-SubCell"/>
</dbReference>
<comment type="subcellular location">
    <subcellularLocation>
        <location evidence="1">Cell membrane</location>
        <topology evidence="1">Multi-pass membrane protein</topology>
    </subcellularLocation>
</comment>
<evidence type="ECO:0000256" key="2">
    <source>
        <dbReference type="ARBA" id="ARBA00007809"/>
    </source>
</evidence>
<dbReference type="EnsemblPlants" id="OMERI11G17370.1">
    <property type="protein sequence ID" value="OMERI11G17370.1"/>
    <property type="gene ID" value="OMERI11G17370"/>
</dbReference>
<evidence type="ECO:0000313" key="13">
    <source>
        <dbReference type="Proteomes" id="UP000008021"/>
    </source>
</evidence>
<comment type="caution">
    <text evidence="10">Lacks conserved residue(s) required for the propagation of feature annotation.</text>
</comment>
<keyword evidence="7" id="KW-0677">Repeat</keyword>
<keyword evidence="5 10" id="KW-0762">Sugar transport</keyword>
<dbReference type="PANTHER" id="PTHR10791:SF54">
    <property type="entry name" value="BIDIRECTIONAL SUGAR TRANSPORTER SWEET2B"/>
    <property type="match status" value="1"/>
</dbReference>
<organism evidence="12">
    <name type="scientific">Oryza meridionalis</name>
    <dbReference type="NCBI Taxonomy" id="40149"/>
    <lineage>
        <taxon>Eukaryota</taxon>
        <taxon>Viridiplantae</taxon>
        <taxon>Streptophyta</taxon>
        <taxon>Embryophyta</taxon>
        <taxon>Tracheophyta</taxon>
        <taxon>Spermatophyta</taxon>
        <taxon>Magnoliopsida</taxon>
        <taxon>Liliopsida</taxon>
        <taxon>Poales</taxon>
        <taxon>Poaceae</taxon>
        <taxon>BOP clade</taxon>
        <taxon>Oryzoideae</taxon>
        <taxon>Oryzeae</taxon>
        <taxon>Oryzinae</taxon>
        <taxon>Oryza</taxon>
    </lineage>
</organism>
<protein>
    <recommendedName>
        <fullName evidence="10">Bidirectional sugar transporter SWEET</fullName>
    </recommendedName>
</protein>
<dbReference type="HOGENOM" id="CLU_094003_0_0_1"/>
<name>A0A0E0F811_9ORYZ</name>
<dbReference type="PANTHER" id="PTHR10791">
    <property type="entry name" value="RAG1-ACTIVATING PROTEIN 1"/>
    <property type="match status" value="1"/>
</dbReference>
<dbReference type="Pfam" id="PF03083">
    <property type="entry name" value="MtN3_slv"/>
    <property type="match status" value="1"/>
</dbReference>
<evidence type="ECO:0000256" key="8">
    <source>
        <dbReference type="ARBA" id="ARBA00022989"/>
    </source>
</evidence>
<feature type="compositionally biased region" description="Basic and acidic residues" evidence="11">
    <location>
        <begin position="230"/>
        <end position="240"/>
    </location>
</feature>
<reference evidence="12" key="1">
    <citation type="submission" date="2015-04" db="UniProtKB">
        <authorList>
            <consortium name="EnsemblPlants"/>
        </authorList>
    </citation>
    <scope>IDENTIFICATION</scope>
</reference>
<dbReference type="Proteomes" id="UP000008021">
    <property type="component" value="Chromosome 11"/>
</dbReference>
<comment type="function">
    <text evidence="10">Mediates both low-affinity uptake and efflux of sugar across the membrane.</text>
</comment>
<keyword evidence="3 10" id="KW-0813">Transport</keyword>
<dbReference type="InterPro" id="IPR047664">
    <property type="entry name" value="SWEET"/>
</dbReference>
<reference evidence="12" key="2">
    <citation type="submission" date="2018-05" db="EMBL/GenBank/DDBJ databases">
        <title>OmerRS3 (Oryza meridionalis Reference Sequence Version 3).</title>
        <authorList>
            <person name="Zhang J."/>
            <person name="Kudrna D."/>
            <person name="Lee S."/>
            <person name="Talag J."/>
            <person name="Welchert J."/>
            <person name="Wing R.A."/>
        </authorList>
    </citation>
    <scope>NUCLEOTIDE SEQUENCE [LARGE SCALE GENOMIC DNA]</scope>
    <source>
        <strain evidence="12">cv. OR44</strain>
    </source>
</reference>
<feature type="transmembrane region" description="Helical" evidence="10">
    <location>
        <begin position="161"/>
        <end position="182"/>
    </location>
</feature>
<feature type="compositionally biased region" description="Low complexity" evidence="11">
    <location>
        <begin position="49"/>
        <end position="69"/>
    </location>
</feature>
<feature type="region of interest" description="Disordered" evidence="11">
    <location>
        <begin position="216"/>
        <end position="241"/>
    </location>
</feature>
<evidence type="ECO:0000256" key="3">
    <source>
        <dbReference type="ARBA" id="ARBA00022448"/>
    </source>
</evidence>
<feature type="transmembrane region" description="Helical" evidence="10">
    <location>
        <begin position="131"/>
        <end position="149"/>
    </location>
</feature>
<dbReference type="GO" id="GO:0051119">
    <property type="term" value="F:sugar transmembrane transporter activity"/>
    <property type="evidence" value="ECO:0007669"/>
    <property type="project" value="InterPro"/>
</dbReference>
<evidence type="ECO:0000313" key="12">
    <source>
        <dbReference type="EnsemblPlants" id="OMERI11G17370.1"/>
    </source>
</evidence>
<dbReference type="Gene3D" id="1.20.1280.290">
    <property type="match status" value="1"/>
</dbReference>
<dbReference type="AlphaFoldDB" id="A0A0E0F811"/>
<evidence type="ECO:0000256" key="11">
    <source>
        <dbReference type="SAM" id="MobiDB-lite"/>
    </source>
</evidence>
<feature type="region of interest" description="Disordered" evidence="11">
    <location>
        <begin position="49"/>
        <end position="109"/>
    </location>
</feature>
<keyword evidence="8 10" id="KW-1133">Transmembrane helix</keyword>
<keyword evidence="13" id="KW-1185">Reference proteome</keyword>
<proteinExistence type="inferred from homology"/>
<dbReference type="InterPro" id="IPR004316">
    <property type="entry name" value="SWEET_rpt"/>
</dbReference>
<keyword evidence="4" id="KW-1003">Cell membrane</keyword>
<evidence type="ECO:0000256" key="4">
    <source>
        <dbReference type="ARBA" id="ARBA00022475"/>
    </source>
</evidence>